<comment type="similarity">
    <text evidence="15">Belongs to the TRAFAC class TrmE-Era-EngA-EngB-Septin-like GTPase superfamily. FeoB GTPase (TC 9.A.8) family.</text>
</comment>
<protein>
    <recommendedName>
        <fullName evidence="12 15">Ferrous iron transport protein B</fullName>
    </recommendedName>
</protein>
<evidence type="ECO:0000256" key="3">
    <source>
        <dbReference type="ARBA" id="ARBA00022475"/>
    </source>
</evidence>
<feature type="binding site" evidence="13">
    <location>
        <begin position="18"/>
        <end position="25"/>
    </location>
    <ligand>
        <name>GTP</name>
        <dbReference type="ChEBI" id="CHEBI:37565"/>
        <label>1</label>
    </ligand>
</feature>
<evidence type="ECO:0000256" key="10">
    <source>
        <dbReference type="ARBA" id="ARBA00023134"/>
    </source>
</evidence>
<feature type="transmembrane region" description="Helical" evidence="15">
    <location>
        <begin position="298"/>
        <end position="319"/>
    </location>
</feature>
<keyword evidence="3" id="KW-1003">Cell membrane</keyword>
<dbReference type="Gene3D" id="3.40.50.300">
    <property type="entry name" value="P-loop containing nucleotide triphosphate hydrolases"/>
    <property type="match status" value="1"/>
</dbReference>
<keyword evidence="2 15" id="KW-0813">Transport</keyword>
<feature type="transmembrane region" description="Helical" evidence="15">
    <location>
        <begin position="432"/>
        <end position="458"/>
    </location>
</feature>
<evidence type="ECO:0000256" key="1">
    <source>
        <dbReference type="ARBA" id="ARBA00004651"/>
    </source>
</evidence>
<feature type="transmembrane region" description="Helical" evidence="15">
    <location>
        <begin position="533"/>
        <end position="550"/>
    </location>
</feature>
<evidence type="ECO:0000256" key="2">
    <source>
        <dbReference type="ARBA" id="ARBA00022448"/>
    </source>
</evidence>
<dbReference type="PROSITE" id="PS51711">
    <property type="entry name" value="G_FEOB"/>
    <property type="match status" value="1"/>
</dbReference>
<evidence type="ECO:0000256" key="6">
    <source>
        <dbReference type="ARBA" id="ARBA00022741"/>
    </source>
</evidence>
<dbReference type="InterPro" id="IPR050860">
    <property type="entry name" value="FeoB_GTPase"/>
</dbReference>
<dbReference type="InterPro" id="IPR003373">
    <property type="entry name" value="Fe2_transport_prot-B"/>
</dbReference>
<name>A0A849SJX3_UNCEI</name>
<evidence type="ECO:0000256" key="11">
    <source>
        <dbReference type="ARBA" id="ARBA00023136"/>
    </source>
</evidence>
<dbReference type="Pfam" id="PF07664">
    <property type="entry name" value="FeoB_C"/>
    <property type="match status" value="1"/>
</dbReference>
<keyword evidence="8 15" id="KW-0408">Iron</keyword>
<feature type="transmembrane region" description="Helical" evidence="15">
    <location>
        <begin position="398"/>
        <end position="420"/>
    </location>
</feature>
<dbReference type="GO" id="GO:0005525">
    <property type="term" value="F:GTP binding"/>
    <property type="evidence" value="ECO:0007669"/>
    <property type="project" value="UniProtKB-KW"/>
</dbReference>
<feature type="transmembrane region" description="Helical" evidence="15">
    <location>
        <begin position="470"/>
        <end position="491"/>
    </location>
</feature>
<dbReference type="Pfam" id="PF02421">
    <property type="entry name" value="FeoB_N"/>
    <property type="match status" value="1"/>
</dbReference>
<feature type="binding site" evidence="13">
    <location>
        <begin position="65"/>
        <end position="68"/>
    </location>
    <ligand>
        <name>GTP</name>
        <dbReference type="ChEBI" id="CHEBI:37565"/>
        <label>1</label>
    </ligand>
</feature>
<dbReference type="NCBIfam" id="TIGR00437">
    <property type="entry name" value="feoB"/>
    <property type="match status" value="1"/>
</dbReference>
<keyword evidence="7 15" id="KW-1133">Transmembrane helix</keyword>
<reference evidence="17 18" key="1">
    <citation type="submission" date="2020-04" db="EMBL/GenBank/DDBJ databases">
        <title>Metagenomic profiling of ammonia- and methane-oxidizing microorganisms in a Dutch drinking water treatment plant.</title>
        <authorList>
            <person name="Poghosyan L."/>
            <person name="Leucker S."/>
        </authorList>
    </citation>
    <scope>NUCLEOTIDE SEQUENCE [LARGE SCALE GENOMIC DNA]</scope>
    <source>
        <strain evidence="17">S-RSF-IL-03</strain>
    </source>
</reference>
<keyword evidence="9" id="KW-0406">Ion transport</keyword>
<evidence type="ECO:0000256" key="5">
    <source>
        <dbReference type="ARBA" id="ARBA00022692"/>
    </source>
</evidence>
<dbReference type="GO" id="GO:0046872">
    <property type="term" value="F:metal ion binding"/>
    <property type="evidence" value="ECO:0007669"/>
    <property type="project" value="UniProtKB-KW"/>
</dbReference>
<evidence type="ECO:0000256" key="13">
    <source>
        <dbReference type="PIRSR" id="PIRSR603373-1"/>
    </source>
</evidence>
<dbReference type="GO" id="GO:0005886">
    <property type="term" value="C:plasma membrane"/>
    <property type="evidence" value="ECO:0007669"/>
    <property type="project" value="UniProtKB-SubCell"/>
</dbReference>
<gene>
    <name evidence="17" type="primary">feoB</name>
    <name evidence="17" type="ORF">HOP12_03155</name>
</gene>
<dbReference type="Pfam" id="PF07670">
    <property type="entry name" value="Gate"/>
    <property type="match status" value="2"/>
</dbReference>
<feature type="binding site" evidence="13">
    <location>
        <begin position="130"/>
        <end position="133"/>
    </location>
    <ligand>
        <name>GTP</name>
        <dbReference type="ChEBI" id="CHEBI:37565"/>
        <label>1</label>
    </ligand>
</feature>
<evidence type="ECO:0000256" key="7">
    <source>
        <dbReference type="ARBA" id="ARBA00022989"/>
    </source>
</evidence>
<dbReference type="InterPro" id="IPR027417">
    <property type="entry name" value="P-loop_NTPase"/>
</dbReference>
<feature type="domain" description="FeoB-type G" evidence="16">
    <location>
        <begin position="11"/>
        <end position="179"/>
    </location>
</feature>
<dbReference type="InterPro" id="IPR006073">
    <property type="entry name" value="GTP-bd"/>
</dbReference>
<dbReference type="EMBL" id="JABFRW010000031">
    <property type="protein sequence ID" value="NOT33147.1"/>
    <property type="molecule type" value="Genomic_DNA"/>
</dbReference>
<comment type="subcellular location">
    <subcellularLocation>
        <location evidence="15">Cell inner membrane</location>
        <topology evidence="15">Multi-pass membrane protein</topology>
    </subcellularLocation>
    <subcellularLocation>
        <location evidence="1">Cell membrane</location>
        <topology evidence="1">Multi-pass membrane protein</topology>
    </subcellularLocation>
</comment>
<evidence type="ECO:0000313" key="17">
    <source>
        <dbReference type="EMBL" id="NOT33147.1"/>
    </source>
</evidence>
<comment type="function">
    <text evidence="15">Probable transporter of a GTP-driven Fe(2+) uptake system.</text>
</comment>
<keyword evidence="5 15" id="KW-0812">Transmembrane</keyword>
<keyword evidence="11 15" id="KW-0472">Membrane</keyword>
<dbReference type="InterPro" id="IPR011640">
    <property type="entry name" value="Fe2_transport_prot_B_C"/>
</dbReference>
<feature type="transmembrane region" description="Helical" evidence="15">
    <location>
        <begin position="700"/>
        <end position="718"/>
    </location>
</feature>
<keyword evidence="14" id="KW-0460">Magnesium</keyword>
<dbReference type="CDD" id="cd01879">
    <property type="entry name" value="FeoB"/>
    <property type="match status" value="1"/>
</dbReference>
<organism evidence="17 18">
    <name type="scientific">Eiseniibacteriota bacterium</name>
    <dbReference type="NCBI Taxonomy" id="2212470"/>
    <lineage>
        <taxon>Bacteria</taxon>
        <taxon>Candidatus Eiseniibacteriota</taxon>
    </lineage>
</organism>
<evidence type="ECO:0000259" key="16">
    <source>
        <dbReference type="PROSITE" id="PS51711"/>
    </source>
</evidence>
<feature type="transmembrane region" description="Helical" evidence="15">
    <location>
        <begin position="355"/>
        <end position="378"/>
    </location>
</feature>
<dbReference type="PANTHER" id="PTHR43185:SF1">
    <property type="entry name" value="FE(2+) TRANSPORTER FEOB"/>
    <property type="match status" value="1"/>
</dbReference>
<keyword evidence="14" id="KW-0479">Metal-binding</keyword>
<evidence type="ECO:0000256" key="15">
    <source>
        <dbReference type="RuleBase" id="RU362098"/>
    </source>
</evidence>
<dbReference type="GO" id="GO:0015093">
    <property type="term" value="F:ferrous iron transmembrane transporter activity"/>
    <property type="evidence" value="ECO:0007669"/>
    <property type="project" value="UniProtKB-UniRule"/>
</dbReference>
<dbReference type="SUPFAM" id="SSF52540">
    <property type="entry name" value="P-loop containing nucleoside triphosphate hydrolases"/>
    <property type="match status" value="1"/>
</dbReference>
<dbReference type="AlphaFoldDB" id="A0A849SJX3"/>
<evidence type="ECO:0000313" key="18">
    <source>
        <dbReference type="Proteomes" id="UP000580839"/>
    </source>
</evidence>
<feature type="binding site" evidence="14">
    <location>
        <position position="32"/>
    </location>
    <ligand>
        <name>Mg(2+)</name>
        <dbReference type="ChEBI" id="CHEBI:18420"/>
        <label>2</label>
    </ligand>
</feature>
<evidence type="ECO:0000256" key="8">
    <source>
        <dbReference type="ARBA" id="ARBA00023004"/>
    </source>
</evidence>
<proteinExistence type="inferred from homology"/>
<feature type="binding site" evidence="13">
    <location>
        <begin position="43"/>
        <end position="47"/>
    </location>
    <ligand>
        <name>GTP</name>
        <dbReference type="ChEBI" id="CHEBI:37565"/>
        <label>1</label>
    </ligand>
</feature>
<comment type="caution">
    <text evidence="17">The sequence shown here is derived from an EMBL/GenBank/DDBJ whole genome shotgun (WGS) entry which is preliminary data.</text>
</comment>
<feature type="transmembrane region" description="Helical" evidence="15">
    <location>
        <begin position="325"/>
        <end position="343"/>
    </location>
</feature>
<dbReference type="InterPro" id="IPR011642">
    <property type="entry name" value="Gate_dom"/>
</dbReference>
<evidence type="ECO:0000256" key="12">
    <source>
        <dbReference type="NCBIfam" id="TIGR00437"/>
    </source>
</evidence>
<feature type="transmembrane region" description="Helical" evidence="15">
    <location>
        <begin position="667"/>
        <end position="688"/>
    </location>
</feature>
<dbReference type="InterPro" id="IPR030389">
    <property type="entry name" value="G_FEOB_dom"/>
</dbReference>
<sequence length="728" mass="79543">MSRVTELQTALRTVAILGNPNAGKSTLFNQLTGLRQKVGNYPGVTVEKKTGRCELPSGRSVQILDLPGSYSLQPNSPDEMIVRDVLLGLQDDTPPPDLIIFVVDVTNLGRHLYLALQVIELGRPLVLALNMMDAARAQGLLIDEAALERELGVPVVGIAAARGEGLGSLRRLMDREVEPSARRFRQWPPHLERVLQRLASRLPRHPELPERARHDLALALLLDDGEDDALARHAPADVLDDARTLARRLDIQSPAWRSDEVEGRYEAIHEIVQRATVQQGAIRDRTRERVDRVLTHRIFGPVIFVLLMGAAFQSVFAWAQPGMDLIDALVGRFSLLVSSLLPAGPLRSLLVDGVIAGVGTTLTFIPQIAILFLFISVLEDSGYMARAAFIMDRLMGRVGLSGRAFIPMLSSFACAIPGVMATRTIDNRRDRLATIMVAPFMSCSARLPVYALLIGAFIPHRWVGPVTLAGLTLFSMYLLGVLAAIVVAAILKRTVLRGGNPLYVMELPPYRMPSWRSVLATVRERCVLFVRKAGSVILAVSVVLWFLASYPRGGPEISSLSAQISAAETAGDVAGARALERRMAGVALENSFAGRVGRFLEPAIAPLGFDWRIGIGLVTSFAAREVMVSTMATVFQLGDADESSESLRDQIRNASDARTGRPAYSPLMGVSLMVFFVLACQCMSTVAVVKRETNSWRWPIFMLVMMNALAWLASFAVYQGGRLLGFPA</sequence>
<evidence type="ECO:0000256" key="9">
    <source>
        <dbReference type="ARBA" id="ARBA00023065"/>
    </source>
</evidence>
<keyword evidence="4 15" id="KW-0410">Iron transport</keyword>
<dbReference type="PANTHER" id="PTHR43185">
    <property type="entry name" value="FERROUS IRON TRANSPORT PROTEIN B"/>
    <property type="match status" value="1"/>
</dbReference>
<dbReference type="PRINTS" id="PR00326">
    <property type="entry name" value="GTP1OBG"/>
</dbReference>
<evidence type="ECO:0000256" key="14">
    <source>
        <dbReference type="PIRSR" id="PIRSR603373-2"/>
    </source>
</evidence>
<evidence type="ECO:0000256" key="4">
    <source>
        <dbReference type="ARBA" id="ARBA00022496"/>
    </source>
</evidence>
<accession>A0A849SJX3</accession>
<keyword evidence="6 13" id="KW-0547">Nucleotide-binding</keyword>
<dbReference type="Proteomes" id="UP000580839">
    <property type="component" value="Unassembled WGS sequence"/>
</dbReference>
<feature type="binding site" evidence="14">
    <location>
        <position position="29"/>
    </location>
    <ligand>
        <name>Mg(2+)</name>
        <dbReference type="ChEBI" id="CHEBI:18420"/>
        <label>2</label>
    </ligand>
</feature>
<feature type="binding site" evidence="14">
    <location>
        <position position="33"/>
    </location>
    <ligand>
        <name>Mg(2+)</name>
        <dbReference type="ChEBI" id="CHEBI:18420"/>
        <label>2</label>
    </ligand>
</feature>
<keyword evidence="10 13" id="KW-0342">GTP-binding</keyword>